<keyword evidence="2" id="KW-0521">NADP</keyword>
<comment type="similarity">
    <text evidence="4">Belongs to the short-chain dehydrogenases/reductases (SDR) family. 17-beta-HSD 3 subfamily.</text>
</comment>
<evidence type="ECO:0000256" key="4">
    <source>
        <dbReference type="ARBA" id="ARBA00038261"/>
    </source>
</evidence>
<dbReference type="Proteomes" id="UP000695000">
    <property type="component" value="Unplaced"/>
</dbReference>
<evidence type="ECO:0000256" key="2">
    <source>
        <dbReference type="ARBA" id="ARBA00022857"/>
    </source>
</evidence>
<dbReference type="InterPro" id="IPR036291">
    <property type="entry name" value="NAD(P)-bd_dom_sf"/>
</dbReference>
<evidence type="ECO:0000256" key="3">
    <source>
        <dbReference type="ARBA" id="ARBA00023128"/>
    </source>
</evidence>
<sequence>MLKAVMKAYIRSFSEALRYEYSKYNVTVQHVTPFFVSTKMNSFSNRLLSGNFFVPDAASYAKHAAAALGKVDHTAGYWTHSLQYFIVKTFSPTWVRSRVGGLLNKSFRNEYFEMQKK</sequence>
<name>A0ABM1M827_NICVS</name>
<comment type="subcellular location">
    <subcellularLocation>
        <location evidence="1">Mitochondrion</location>
    </subcellularLocation>
</comment>
<dbReference type="InterPro" id="IPR052149">
    <property type="entry name" value="17-beta-HSD3-like"/>
</dbReference>
<organism evidence="5 6">
    <name type="scientific">Nicrophorus vespilloides</name>
    <name type="common">Boreal carrion beetle</name>
    <dbReference type="NCBI Taxonomy" id="110193"/>
    <lineage>
        <taxon>Eukaryota</taxon>
        <taxon>Metazoa</taxon>
        <taxon>Ecdysozoa</taxon>
        <taxon>Arthropoda</taxon>
        <taxon>Hexapoda</taxon>
        <taxon>Insecta</taxon>
        <taxon>Pterygota</taxon>
        <taxon>Neoptera</taxon>
        <taxon>Endopterygota</taxon>
        <taxon>Coleoptera</taxon>
        <taxon>Polyphaga</taxon>
        <taxon>Staphyliniformia</taxon>
        <taxon>Silphidae</taxon>
        <taxon>Nicrophorinae</taxon>
        <taxon>Nicrophorus</taxon>
    </lineage>
</organism>
<keyword evidence="3" id="KW-0496">Mitochondrion</keyword>
<dbReference type="GeneID" id="108558344"/>
<reference evidence="6" key="1">
    <citation type="submission" date="2025-08" db="UniProtKB">
        <authorList>
            <consortium name="RefSeq"/>
        </authorList>
    </citation>
    <scope>IDENTIFICATION</scope>
    <source>
        <tissue evidence="6">Whole Larva</tissue>
    </source>
</reference>
<evidence type="ECO:0000256" key="1">
    <source>
        <dbReference type="ARBA" id="ARBA00004173"/>
    </source>
</evidence>
<evidence type="ECO:0000313" key="6">
    <source>
        <dbReference type="RefSeq" id="XP_017770727.1"/>
    </source>
</evidence>
<gene>
    <name evidence="6" type="primary">LOC108558344</name>
</gene>
<dbReference type="PANTHER" id="PTHR44889:SF1">
    <property type="entry name" value="INACTIVE HYDROXYSTEROID DEHYDROGENASE-LIKE PROTEIN 1"/>
    <property type="match status" value="1"/>
</dbReference>
<dbReference type="Gene3D" id="3.40.50.720">
    <property type="entry name" value="NAD(P)-binding Rossmann-like Domain"/>
    <property type="match status" value="1"/>
</dbReference>
<dbReference type="PANTHER" id="PTHR44889">
    <property type="entry name" value="INACTIVE HYDROXYSTEROID DEHYDROGENASE-LIKE PROTEIN 1"/>
    <property type="match status" value="1"/>
</dbReference>
<accession>A0ABM1M827</accession>
<evidence type="ECO:0000313" key="5">
    <source>
        <dbReference type="Proteomes" id="UP000695000"/>
    </source>
</evidence>
<proteinExistence type="inferred from homology"/>
<keyword evidence="5" id="KW-1185">Reference proteome</keyword>
<protein>
    <submittedName>
        <fullName evidence="6">Inactive hydroxysteroid dehydrogenase-like protein 1</fullName>
    </submittedName>
</protein>
<dbReference type="RefSeq" id="XP_017770727.1">
    <property type="nucleotide sequence ID" value="XM_017915238.1"/>
</dbReference>
<dbReference type="SUPFAM" id="SSF51735">
    <property type="entry name" value="NAD(P)-binding Rossmann-fold domains"/>
    <property type="match status" value="1"/>
</dbReference>